<dbReference type="HOGENOM" id="CLU_056776_8_1_1"/>
<feature type="active site" description="Tele-AMP-histidine intermediate" evidence="1">
    <location>
        <position position="112"/>
    </location>
</feature>
<gene>
    <name evidence="5" type="ORF">CAPTEDRAFT_149440</name>
</gene>
<dbReference type="OMA" id="LAFMDVM"/>
<dbReference type="EnsemblMetazoa" id="CapteT149440">
    <property type="protein sequence ID" value="CapteP149440"/>
    <property type="gene ID" value="CapteG149440"/>
</dbReference>
<dbReference type="InterPro" id="IPR011146">
    <property type="entry name" value="HIT-like"/>
</dbReference>
<accession>R7UBF0</accession>
<dbReference type="EMBL" id="KB305378">
    <property type="protein sequence ID" value="ELU01133.1"/>
    <property type="molecule type" value="Genomic_DNA"/>
</dbReference>
<feature type="domain" description="HIT" evidence="4">
    <location>
        <begin position="17"/>
        <end position="126"/>
    </location>
</feature>
<dbReference type="PRINTS" id="PR00332">
    <property type="entry name" value="HISTRIAD"/>
</dbReference>
<feature type="short sequence motif" description="Histidine triad motif" evidence="2 3">
    <location>
        <begin position="110"/>
        <end position="114"/>
    </location>
</feature>
<dbReference type="EMBL" id="AMQN01001767">
    <property type="status" value="NOT_ANNOTATED_CDS"/>
    <property type="molecule type" value="Genomic_DNA"/>
</dbReference>
<evidence type="ECO:0000259" key="4">
    <source>
        <dbReference type="PROSITE" id="PS51084"/>
    </source>
</evidence>
<reference evidence="5 7" key="2">
    <citation type="journal article" date="2013" name="Nature">
        <title>Insights into bilaterian evolution from three spiralian genomes.</title>
        <authorList>
            <person name="Simakov O."/>
            <person name="Marletaz F."/>
            <person name="Cho S.J."/>
            <person name="Edsinger-Gonzales E."/>
            <person name="Havlak P."/>
            <person name="Hellsten U."/>
            <person name="Kuo D.H."/>
            <person name="Larsson T."/>
            <person name="Lv J."/>
            <person name="Arendt D."/>
            <person name="Savage R."/>
            <person name="Osoegawa K."/>
            <person name="de Jong P."/>
            <person name="Grimwood J."/>
            <person name="Chapman J.A."/>
            <person name="Shapiro H."/>
            <person name="Aerts A."/>
            <person name="Otillar R.P."/>
            <person name="Terry A.Y."/>
            <person name="Boore J.L."/>
            <person name="Grigoriev I.V."/>
            <person name="Lindberg D.R."/>
            <person name="Seaver E.C."/>
            <person name="Weisblat D.A."/>
            <person name="Putnam N.H."/>
            <person name="Rokhsar D.S."/>
        </authorList>
    </citation>
    <scope>NUCLEOTIDE SEQUENCE</scope>
    <source>
        <strain evidence="5 7">I ESC-2004</strain>
    </source>
</reference>
<dbReference type="SUPFAM" id="SSF54197">
    <property type="entry name" value="HIT-like"/>
    <property type="match status" value="1"/>
</dbReference>
<reference evidence="6" key="3">
    <citation type="submission" date="2015-06" db="UniProtKB">
        <authorList>
            <consortium name="EnsemblMetazoa"/>
        </authorList>
    </citation>
    <scope>IDENTIFICATION</scope>
</reference>
<proteinExistence type="predicted"/>
<dbReference type="STRING" id="283909.R7UBF0"/>
<dbReference type="AlphaFoldDB" id="R7UBF0"/>
<dbReference type="OrthoDB" id="672793at2759"/>
<name>R7UBF0_CAPTE</name>
<evidence type="ECO:0000313" key="5">
    <source>
        <dbReference type="EMBL" id="ELU01133.1"/>
    </source>
</evidence>
<dbReference type="FunFam" id="3.30.428.10:FF:000005">
    <property type="entry name" value="Histidine triad nucleotide-binding protein 1"/>
    <property type="match status" value="1"/>
</dbReference>
<keyword evidence="7" id="KW-1185">Reference proteome</keyword>
<dbReference type="Gene3D" id="3.30.428.10">
    <property type="entry name" value="HIT-like"/>
    <property type="match status" value="1"/>
</dbReference>
<reference evidence="7" key="1">
    <citation type="submission" date="2012-12" db="EMBL/GenBank/DDBJ databases">
        <authorList>
            <person name="Hellsten U."/>
            <person name="Grimwood J."/>
            <person name="Chapman J.A."/>
            <person name="Shapiro H."/>
            <person name="Aerts A."/>
            <person name="Otillar R.P."/>
            <person name="Terry A.Y."/>
            <person name="Boore J.L."/>
            <person name="Simakov O."/>
            <person name="Marletaz F."/>
            <person name="Cho S.-J."/>
            <person name="Edsinger-Gonzales E."/>
            <person name="Havlak P."/>
            <person name="Kuo D.-H."/>
            <person name="Larsson T."/>
            <person name="Lv J."/>
            <person name="Arendt D."/>
            <person name="Savage R."/>
            <person name="Osoegawa K."/>
            <person name="de Jong P."/>
            <person name="Lindberg D.R."/>
            <person name="Seaver E.C."/>
            <person name="Weisblat D.A."/>
            <person name="Putnam N.H."/>
            <person name="Grigoriev I.V."/>
            <person name="Rokhsar D.S."/>
        </authorList>
    </citation>
    <scope>NUCLEOTIDE SEQUENCE</scope>
    <source>
        <strain evidence="7">I ESC-2004</strain>
    </source>
</reference>
<evidence type="ECO:0000256" key="1">
    <source>
        <dbReference type="PIRSR" id="PIRSR601310-1"/>
    </source>
</evidence>
<dbReference type="Proteomes" id="UP000014760">
    <property type="component" value="Unassembled WGS sequence"/>
</dbReference>
<evidence type="ECO:0000313" key="7">
    <source>
        <dbReference type="Proteomes" id="UP000014760"/>
    </source>
</evidence>
<dbReference type="InterPro" id="IPR036265">
    <property type="entry name" value="HIT-like_sf"/>
</dbReference>
<protein>
    <recommendedName>
        <fullName evidence="4">HIT domain-containing protein</fullName>
    </recommendedName>
</protein>
<dbReference type="InterPro" id="IPR019808">
    <property type="entry name" value="Histidine_triad_CS"/>
</dbReference>
<dbReference type="FunCoup" id="R7UBF0">
    <property type="interactions" value="1149"/>
</dbReference>
<organism evidence="5">
    <name type="scientific">Capitella teleta</name>
    <name type="common">Polychaete worm</name>
    <dbReference type="NCBI Taxonomy" id="283909"/>
    <lineage>
        <taxon>Eukaryota</taxon>
        <taxon>Metazoa</taxon>
        <taxon>Spiralia</taxon>
        <taxon>Lophotrochozoa</taxon>
        <taxon>Annelida</taxon>
        <taxon>Polychaeta</taxon>
        <taxon>Sedentaria</taxon>
        <taxon>Scolecida</taxon>
        <taxon>Capitellidae</taxon>
        <taxon>Capitella</taxon>
    </lineage>
</organism>
<dbReference type="Pfam" id="PF01230">
    <property type="entry name" value="HIT"/>
    <property type="match status" value="1"/>
</dbReference>
<evidence type="ECO:0000256" key="2">
    <source>
        <dbReference type="PIRSR" id="PIRSR601310-3"/>
    </source>
</evidence>
<dbReference type="InterPro" id="IPR001310">
    <property type="entry name" value="Histidine_triad_HIT"/>
</dbReference>
<dbReference type="PROSITE" id="PS51084">
    <property type="entry name" value="HIT_2"/>
    <property type="match status" value="1"/>
</dbReference>
<sequence>MSEVEKAQSAAPGGDTIFGKIIRKEIPATILYEDDECIAFRDVQPQAPTHFLVIPKKPITQLSASGKADNQLLGHLMAVARDVAAQENLDKDGYRLIVNDGKNGAQSVYHLHIHVMGGRQMGWPPG</sequence>
<dbReference type="PROSITE" id="PS00892">
    <property type="entry name" value="HIT_1"/>
    <property type="match status" value="1"/>
</dbReference>
<evidence type="ECO:0000256" key="3">
    <source>
        <dbReference type="PROSITE-ProRule" id="PRU00464"/>
    </source>
</evidence>
<evidence type="ECO:0000313" key="6">
    <source>
        <dbReference type="EnsemblMetazoa" id="CapteP149440"/>
    </source>
</evidence>
<dbReference type="PANTHER" id="PTHR23089">
    <property type="entry name" value="HISTIDINE TRIAD HIT PROTEIN"/>
    <property type="match status" value="1"/>
</dbReference>
<dbReference type="CDD" id="cd01276">
    <property type="entry name" value="PKCI_related"/>
    <property type="match status" value="1"/>
</dbReference>
<dbReference type="GO" id="GO:0003824">
    <property type="term" value="F:catalytic activity"/>
    <property type="evidence" value="ECO:0007669"/>
    <property type="project" value="InterPro"/>
</dbReference>